<sequence length="95" mass="10898">MAAYLIAQHKITDRAVFEEFRSKAIPLIESRGGRFIVRSEKVEVREGDWAPDMVVVIEFPDREKLRLALDSPEFQKLRELRRKSGSGVVLVVEGE</sequence>
<dbReference type="RefSeq" id="WP_015932976.1">
    <property type="nucleotide sequence ID" value="NC_011894.1"/>
</dbReference>
<organism evidence="2 3">
    <name type="scientific">Methylobacterium nodulans (strain LMG 21967 / CNCM I-2342 / ORS 2060)</name>
    <dbReference type="NCBI Taxonomy" id="460265"/>
    <lineage>
        <taxon>Bacteria</taxon>
        <taxon>Pseudomonadati</taxon>
        <taxon>Pseudomonadota</taxon>
        <taxon>Alphaproteobacteria</taxon>
        <taxon>Hyphomicrobiales</taxon>
        <taxon>Methylobacteriaceae</taxon>
        <taxon>Methylobacterium</taxon>
    </lineage>
</organism>
<feature type="domain" description="DUF1330" evidence="1">
    <location>
        <begin position="3"/>
        <end position="94"/>
    </location>
</feature>
<evidence type="ECO:0000313" key="3">
    <source>
        <dbReference type="Proteomes" id="UP000008207"/>
    </source>
</evidence>
<dbReference type="KEGG" id="mno:Mnod_6641"/>
<accession>B8IER4</accession>
<proteinExistence type="predicted"/>
<dbReference type="HOGENOM" id="CLU_145407_1_2_5"/>
<dbReference type="PANTHER" id="PTHR41521:SF4">
    <property type="entry name" value="BLR0684 PROTEIN"/>
    <property type="match status" value="1"/>
</dbReference>
<dbReference type="Gene3D" id="3.30.70.100">
    <property type="match status" value="1"/>
</dbReference>
<evidence type="ECO:0000313" key="2">
    <source>
        <dbReference type="EMBL" id="ACL61407.1"/>
    </source>
</evidence>
<dbReference type="AlphaFoldDB" id="B8IER4"/>
<gene>
    <name evidence="2" type="ordered locus">Mnod_6641</name>
</gene>
<protein>
    <recommendedName>
        <fullName evidence="1">DUF1330 domain-containing protein</fullName>
    </recommendedName>
</protein>
<keyword evidence="3" id="KW-1185">Reference proteome</keyword>
<dbReference type="SUPFAM" id="SSF54909">
    <property type="entry name" value="Dimeric alpha+beta barrel"/>
    <property type="match status" value="1"/>
</dbReference>
<dbReference type="InterPro" id="IPR011008">
    <property type="entry name" value="Dimeric_a/b-barrel"/>
</dbReference>
<name>B8IER4_METNO</name>
<dbReference type="OrthoDB" id="9806380at2"/>
<evidence type="ECO:0000259" key="1">
    <source>
        <dbReference type="Pfam" id="PF07045"/>
    </source>
</evidence>
<reference evidence="2 3" key="1">
    <citation type="submission" date="2009-01" db="EMBL/GenBank/DDBJ databases">
        <title>Complete sequence of chromosome of Methylobacterium nodulans ORS 2060.</title>
        <authorList>
            <consortium name="US DOE Joint Genome Institute"/>
            <person name="Lucas S."/>
            <person name="Copeland A."/>
            <person name="Lapidus A."/>
            <person name="Glavina del Rio T."/>
            <person name="Dalin E."/>
            <person name="Tice H."/>
            <person name="Bruce D."/>
            <person name="Goodwin L."/>
            <person name="Pitluck S."/>
            <person name="Sims D."/>
            <person name="Brettin T."/>
            <person name="Detter J.C."/>
            <person name="Han C."/>
            <person name="Larimer F."/>
            <person name="Land M."/>
            <person name="Hauser L."/>
            <person name="Kyrpides N."/>
            <person name="Ivanova N."/>
            <person name="Marx C.J."/>
            <person name="Richardson P."/>
        </authorList>
    </citation>
    <scope>NUCLEOTIDE SEQUENCE [LARGE SCALE GENOMIC DNA]</scope>
    <source>
        <strain evidence="3">LMG 21967 / CNCM I-2342 / ORS 2060</strain>
    </source>
</reference>
<dbReference type="Proteomes" id="UP000008207">
    <property type="component" value="Chromosome"/>
</dbReference>
<dbReference type="Pfam" id="PF07045">
    <property type="entry name" value="DUF1330"/>
    <property type="match status" value="1"/>
</dbReference>
<dbReference type="InterPro" id="IPR010753">
    <property type="entry name" value="DUF1330"/>
</dbReference>
<dbReference type="PANTHER" id="PTHR41521">
    <property type="match status" value="1"/>
</dbReference>
<dbReference type="EMBL" id="CP001349">
    <property type="protein sequence ID" value="ACL61407.1"/>
    <property type="molecule type" value="Genomic_DNA"/>
</dbReference>
<dbReference type="eggNOG" id="COG5470">
    <property type="taxonomic scope" value="Bacteria"/>
</dbReference>